<protein>
    <submittedName>
        <fullName evidence="2">Uncharacterized protein</fullName>
    </submittedName>
</protein>
<keyword evidence="3" id="KW-1185">Reference proteome</keyword>
<dbReference type="VEuPathDB" id="FungiDB:AMAG_01564"/>
<reference evidence="2 3" key="1">
    <citation type="submission" date="2009-11" db="EMBL/GenBank/DDBJ databases">
        <title>Annotation of Allomyces macrogynus ATCC 38327.</title>
        <authorList>
            <consortium name="The Broad Institute Genome Sequencing Platform"/>
            <person name="Russ C."/>
            <person name="Cuomo C."/>
            <person name="Burger G."/>
            <person name="Gray M.W."/>
            <person name="Holland P.W.H."/>
            <person name="King N."/>
            <person name="Lang F.B.F."/>
            <person name="Roger A.J."/>
            <person name="Ruiz-Trillo I."/>
            <person name="Young S.K."/>
            <person name="Zeng Q."/>
            <person name="Gargeya S."/>
            <person name="Fitzgerald M."/>
            <person name="Haas B."/>
            <person name="Abouelleil A."/>
            <person name="Alvarado L."/>
            <person name="Arachchi H.M."/>
            <person name="Berlin A."/>
            <person name="Chapman S.B."/>
            <person name="Gearin G."/>
            <person name="Goldberg J."/>
            <person name="Griggs A."/>
            <person name="Gujja S."/>
            <person name="Hansen M."/>
            <person name="Heiman D."/>
            <person name="Howarth C."/>
            <person name="Larimer J."/>
            <person name="Lui A."/>
            <person name="MacDonald P.J.P."/>
            <person name="McCowen C."/>
            <person name="Montmayeur A."/>
            <person name="Murphy C."/>
            <person name="Neiman D."/>
            <person name="Pearson M."/>
            <person name="Priest M."/>
            <person name="Roberts A."/>
            <person name="Saif S."/>
            <person name="Shea T."/>
            <person name="Sisk P."/>
            <person name="Stolte C."/>
            <person name="Sykes S."/>
            <person name="Wortman J."/>
            <person name="Nusbaum C."/>
            <person name="Birren B."/>
        </authorList>
    </citation>
    <scope>NUCLEOTIDE SEQUENCE [LARGE SCALE GENOMIC DNA]</scope>
    <source>
        <strain evidence="2 3">ATCC 38327</strain>
    </source>
</reference>
<feature type="compositionally biased region" description="Pro residues" evidence="1">
    <location>
        <begin position="167"/>
        <end position="179"/>
    </location>
</feature>
<feature type="compositionally biased region" description="Low complexity" evidence="1">
    <location>
        <begin position="180"/>
        <end position="194"/>
    </location>
</feature>
<name>A0A0L0RZC6_ALLM3</name>
<evidence type="ECO:0000313" key="3">
    <source>
        <dbReference type="Proteomes" id="UP000054350"/>
    </source>
</evidence>
<feature type="region of interest" description="Disordered" evidence="1">
    <location>
        <begin position="1"/>
        <end position="24"/>
    </location>
</feature>
<evidence type="ECO:0000313" key="2">
    <source>
        <dbReference type="EMBL" id="KNE55678.1"/>
    </source>
</evidence>
<feature type="compositionally biased region" description="Polar residues" evidence="1">
    <location>
        <begin position="1"/>
        <end position="14"/>
    </location>
</feature>
<feature type="region of interest" description="Disordered" evidence="1">
    <location>
        <begin position="156"/>
        <end position="194"/>
    </location>
</feature>
<gene>
    <name evidence="2" type="ORF">AMAG_01564</name>
</gene>
<dbReference type="AlphaFoldDB" id="A0A0L0RZC6"/>
<dbReference type="Proteomes" id="UP000054350">
    <property type="component" value="Unassembled WGS sequence"/>
</dbReference>
<proteinExistence type="predicted"/>
<dbReference type="EMBL" id="GG745329">
    <property type="protein sequence ID" value="KNE55678.1"/>
    <property type="molecule type" value="Genomic_DNA"/>
</dbReference>
<sequence length="377" mass="38676">MPTYSTSAPQSALQSPAVPGTPHHEVEQRALGLYAQDSRKGFRSLGAYNAVRHLPRFAPQIPAGWPQPTVTSAVALPSGVGNSSNSALVPAPASVVTAIPVVAPPVQQHTSHITPSSLFATAPVRVAAPPARTSATTAATHVPVVVHPVPPPPPAIVAGSPTISMSPAPPSPPPPPPPVTSSSRSAARQNAASAAAAAAAAATASATATPTTTSSTAIPTLRMTAAAAEPHMLPRADYFYPAGMPPMYAAAPPVAPCAHMMVADAMVQACAQALMDNVAMQRERYELDLFARPLADLDPDQQEYFRAKRRRVLERMRNGGETVGADRDWPFRAAGASSASGGAGNGAAGNHHHVHPNVHHGGPGGLEALLGNTDGRY</sequence>
<reference evidence="3" key="2">
    <citation type="submission" date="2009-11" db="EMBL/GenBank/DDBJ databases">
        <title>The Genome Sequence of Allomyces macrogynus strain ATCC 38327.</title>
        <authorList>
            <consortium name="The Broad Institute Genome Sequencing Platform"/>
            <person name="Russ C."/>
            <person name="Cuomo C."/>
            <person name="Shea T."/>
            <person name="Young S.K."/>
            <person name="Zeng Q."/>
            <person name="Koehrsen M."/>
            <person name="Haas B."/>
            <person name="Borodovsky M."/>
            <person name="Guigo R."/>
            <person name="Alvarado L."/>
            <person name="Berlin A."/>
            <person name="Borenstein D."/>
            <person name="Chen Z."/>
            <person name="Engels R."/>
            <person name="Freedman E."/>
            <person name="Gellesch M."/>
            <person name="Goldberg J."/>
            <person name="Griggs A."/>
            <person name="Gujja S."/>
            <person name="Heiman D."/>
            <person name="Hepburn T."/>
            <person name="Howarth C."/>
            <person name="Jen D."/>
            <person name="Larson L."/>
            <person name="Lewis B."/>
            <person name="Mehta T."/>
            <person name="Park D."/>
            <person name="Pearson M."/>
            <person name="Roberts A."/>
            <person name="Saif S."/>
            <person name="Shenoy N."/>
            <person name="Sisk P."/>
            <person name="Stolte C."/>
            <person name="Sykes S."/>
            <person name="Walk T."/>
            <person name="White J."/>
            <person name="Yandava C."/>
            <person name="Burger G."/>
            <person name="Gray M.W."/>
            <person name="Holland P.W.H."/>
            <person name="King N."/>
            <person name="Lang F.B.F."/>
            <person name="Roger A.J."/>
            <person name="Ruiz-Trillo I."/>
            <person name="Lander E."/>
            <person name="Nusbaum C."/>
        </authorList>
    </citation>
    <scope>NUCLEOTIDE SEQUENCE [LARGE SCALE GENOMIC DNA]</scope>
    <source>
        <strain evidence="3">ATCC 38327</strain>
    </source>
</reference>
<organism evidence="2 3">
    <name type="scientific">Allomyces macrogynus (strain ATCC 38327)</name>
    <name type="common">Allomyces javanicus var. macrogynus</name>
    <dbReference type="NCBI Taxonomy" id="578462"/>
    <lineage>
        <taxon>Eukaryota</taxon>
        <taxon>Fungi</taxon>
        <taxon>Fungi incertae sedis</taxon>
        <taxon>Blastocladiomycota</taxon>
        <taxon>Blastocladiomycetes</taxon>
        <taxon>Blastocladiales</taxon>
        <taxon>Blastocladiaceae</taxon>
        <taxon>Allomyces</taxon>
    </lineage>
</organism>
<accession>A0A0L0RZC6</accession>
<feature type="region of interest" description="Disordered" evidence="1">
    <location>
        <begin position="334"/>
        <end position="377"/>
    </location>
</feature>
<feature type="compositionally biased region" description="Low complexity" evidence="1">
    <location>
        <begin position="156"/>
        <end position="166"/>
    </location>
</feature>
<evidence type="ECO:0000256" key="1">
    <source>
        <dbReference type="SAM" id="MobiDB-lite"/>
    </source>
</evidence>